<evidence type="ECO:0000259" key="8">
    <source>
        <dbReference type="PROSITE" id="PS50850"/>
    </source>
</evidence>
<accession>G6E802</accession>
<feature type="transmembrane region" description="Helical" evidence="7">
    <location>
        <begin position="72"/>
        <end position="93"/>
    </location>
</feature>
<evidence type="ECO:0000256" key="6">
    <source>
        <dbReference type="SAM" id="MobiDB-lite"/>
    </source>
</evidence>
<feature type="region of interest" description="Disordered" evidence="6">
    <location>
        <begin position="1"/>
        <end position="24"/>
    </location>
</feature>
<feature type="transmembrane region" description="Helical" evidence="7">
    <location>
        <begin position="285"/>
        <end position="306"/>
    </location>
</feature>
<proteinExistence type="predicted"/>
<dbReference type="PANTHER" id="PTHR23505">
    <property type="entry name" value="SPINSTER"/>
    <property type="match status" value="1"/>
</dbReference>
<feature type="transmembrane region" description="Helical" evidence="7">
    <location>
        <begin position="99"/>
        <end position="125"/>
    </location>
</feature>
<dbReference type="InterPro" id="IPR036259">
    <property type="entry name" value="MFS_trans_sf"/>
</dbReference>
<dbReference type="eggNOG" id="COG2271">
    <property type="taxonomic scope" value="Bacteria"/>
</dbReference>
<keyword evidence="5 7" id="KW-0472">Membrane</keyword>
<evidence type="ECO:0000256" key="7">
    <source>
        <dbReference type="SAM" id="Phobius"/>
    </source>
</evidence>
<keyword evidence="4 7" id="KW-1133">Transmembrane helix</keyword>
<evidence type="ECO:0000256" key="1">
    <source>
        <dbReference type="ARBA" id="ARBA00004141"/>
    </source>
</evidence>
<dbReference type="PANTHER" id="PTHR23505:SF79">
    <property type="entry name" value="PROTEIN SPINSTER"/>
    <property type="match status" value="1"/>
</dbReference>
<dbReference type="EMBL" id="AGFM01000007">
    <property type="protein sequence ID" value="EHJ62645.1"/>
    <property type="molecule type" value="Genomic_DNA"/>
</dbReference>
<dbReference type="Pfam" id="PF07690">
    <property type="entry name" value="MFS_1"/>
    <property type="match status" value="1"/>
</dbReference>
<comment type="subcellular location">
    <subcellularLocation>
        <location evidence="1">Membrane</location>
        <topology evidence="1">Multi-pass membrane protein</topology>
    </subcellularLocation>
</comment>
<dbReference type="InterPro" id="IPR044770">
    <property type="entry name" value="MFS_spinster-like"/>
</dbReference>
<dbReference type="PATRIC" id="fig|1088721.3.peg.465"/>
<reference evidence="9 10" key="1">
    <citation type="journal article" date="2012" name="J. Bacteriol.">
        <title>Genome sequence of benzo(a)pyrene-degrading bacterium Novosphingobium pentaromativorans US6-1.</title>
        <authorList>
            <person name="Luo Y.R."/>
            <person name="Kang S.G."/>
            <person name="Kim S.J."/>
            <person name="Kim M.R."/>
            <person name="Li N."/>
            <person name="Lee J.H."/>
            <person name="Kwon K.K."/>
        </authorList>
    </citation>
    <scope>NUCLEOTIDE SEQUENCE [LARGE SCALE GENOMIC DNA]</scope>
    <source>
        <strain evidence="9 10">US6-1</strain>
    </source>
</reference>
<feature type="transmembrane region" description="Helical" evidence="7">
    <location>
        <begin position="204"/>
        <end position="223"/>
    </location>
</feature>
<dbReference type="GO" id="GO:0022857">
    <property type="term" value="F:transmembrane transporter activity"/>
    <property type="evidence" value="ECO:0007669"/>
    <property type="project" value="InterPro"/>
</dbReference>
<feature type="transmembrane region" description="Helical" evidence="7">
    <location>
        <begin position="350"/>
        <end position="372"/>
    </location>
</feature>
<dbReference type="InterPro" id="IPR011701">
    <property type="entry name" value="MFS"/>
</dbReference>
<organism evidence="9 10">
    <name type="scientific">Novosphingobium pentaromativorans US6-1</name>
    <dbReference type="NCBI Taxonomy" id="1088721"/>
    <lineage>
        <taxon>Bacteria</taxon>
        <taxon>Pseudomonadati</taxon>
        <taxon>Pseudomonadota</taxon>
        <taxon>Alphaproteobacteria</taxon>
        <taxon>Sphingomonadales</taxon>
        <taxon>Sphingomonadaceae</taxon>
        <taxon>Novosphingobium</taxon>
    </lineage>
</organism>
<evidence type="ECO:0000313" key="9">
    <source>
        <dbReference type="EMBL" id="EHJ62645.1"/>
    </source>
</evidence>
<evidence type="ECO:0000313" key="10">
    <source>
        <dbReference type="Proteomes" id="UP000004030"/>
    </source>
</evidence>
<dbReference type="KEGG" id="npn:JI59_17730"/>
<evidence type="ECO:0000256" key="3">
    <source>
        <dbReference type="ARBA" id="ARBA00022692"/>
    </source>
</evidence>
<gene>
    <name evidence="9" type="ORF">NSU_0473</name>
</gene>
<protein>
    <recommendedName>
        <fullName evidence="8">Major facilitator superfamily (MFS) profile domain-containing protein</fullName>
    </recommendedName>
</protein>
<evidence type="ECO:0000256" key="4">
    <source>
        <dbReference type="ARBA" id="ARBA00022989"/>
    </source>
</evidence>
<keyword evidence="2" id="KW-0813">Transport</keyword>
<dbReference type="SUPFAM" id="SSF103473">
    <property type="entry name" value="MFS general substrate transporter"/>
    <property type="match status" value="1"/>
</dbReference>
<evidence type="ECO:0000256" key="2">
    <source>
        <dbReference type="ARBA" id="ARBA00022448"/>
    </source>
</evidence>
<feature type="transmembrane region" description="Helical" evidence="7">
    <location>
        <begin position="159"/>
        <end position="184"/>
    </location>
</feature>
<evidence type="ECO:0000256" key="5">
    <source>
        <dbReference type="ARBA" id="ARBA00023136"/>
    </source>
</evidence>
<keyword evidence="10" id="KW-1185">Reference proteome</keyword>
<dbReference type="InterPro" id="IPR020846">
    <property type="entry name" value="MFS_dom"/>
</dbReference>
<dbReference type="AlphaFoldDB" id="G6E802"/>
<dbReference type="Proteomes" id="UP000004030">
    <property type="component" value="Unassembled WGS sequence"/>
</dbReference>
<feature type="transmembrane region" description="Helical" evidence="7">
    <location>
        <begin position="251"/>
        <end position="273"/>
    </location>
</feature>
<feature type="domain" description="Major facilitator superfamily (MFS) profile" evidence="8">
    <location>
        <begin position="33"/>
        <end position="444"/>
    </location>
</feature>
<keyword evidence="3 7" id="KW-0812">Transmembrane</keyword>
<feature type="transmembrane region" description="Helical" evidence="7">
    <location>
        <begin position="30"/>
        <end position="51"/>
    </location>
</feature>
<feature type="transmembrane region" description="Helical" evidence="7">
    <location>
        <begin position="384"/>
        <end position="408"/>
    </location>
</feature>
<feature type="compositionally biased region" description="Polar residues" evidence="6">
    <location>
        <begin position="9"/>
        <end position="19"/>
    </location>
</feature>
<sequence length="454" mass="48304">MGDIAIETNPETAPASSMSDKPAYPPERQGWLTVGILALLTTLSVIDRNILSLLVNPIQADLQLSETQMGTLMGFAFGIFFFIGALPIGWAMDRYSRPLVIWFGVTVWSLGTMACGLANSFWAFFAGRSLVGAGEATMGPGSQSLLPDFFPPRKLGFALSVYATGTKIGAGLSFAIGGALAALIDPSVPHDLLGVMTIRGWQLIFLLLGVPGILIGFVIFLVPDPRRNKAVRRENTTFATYFKTARRHWRFIVPHHLGLMLVALSAVAIQAWGPAFFERTHGLSAGQVGPALGLGITLGTIVGLPLHGKIVDFLYSRGMADAHVRYMAISTLLAVPVTIGIFTVPSPTVSLVLVGFYFFFACCYLSLPFAILQIVMPPHLRGKAASIVLVMNGVLTLGGAPVLIAVVTEALGGPAMVGQSLLICMAISLALGAVGMWLSGQPVRAILNERNTVN</sequence>
<dbReference type="GO" id="GO:0016020">
    <property type="term" value="C:membrane"/>
    <property type="evidence" value="ECO:0007669"/>
    <property type="project" value="UniProtKB-SubCell"/>
</dbReference>
<comment type="caution">
    <text evidence="9">The sequence shown here is derived from an EMBL/GenBank/DDBJ whole genome shotgun (WGS) entry which is preliminary data.</text>
</comment>
<dbReference type="PROSITE" id="PS50850">
    <property type="entry name" value="MFS"/>
    <property type="match status" value="1"/>
</dbReference>
<name>G6E802_9SPHN</name>
<dbReference type="STRING" id="1088721.JI59_17730"/>
<dbReference type="Gene3D" id="1.20.1250.20">
    <property type="entry name" value="MFS general substrate transporter like domains"/>
    <property type="match status" value="1"/>
</dbReference>
<feature type="transmembrane region" description="Helical" evidence="7">
    <location>
        <begin position="326"/>
        <end position="344"/>
    </location>
</feature>
<feature type="transmembrane region" description="Helical" evidence="7">
    <location>
        <begin position="420"/>
        <end position="440"/>
    </location>
</feature>